<gene>
    <name evidence="2" type="ORF">CHS0354_035452</name>
</gene>
<protein>
    <submittedName>
        <fullName evidence="2">Uncharacterized protein</fullName>
    </submittedName>
</protein>
<feature type="signal peptide" evidence="1">
    <location>
        <begin position="1"/>
        <end position="20"/>
    </location>
</feature>
<name>A0AAE0TEI7_9BIVA</name>
<reference evidence="2" key="2">
    <citation type="journal article" date="2021" name="Genome Biol. Evol.">
        <title>Developing a high-quality reference genome for a parasitic bivalve with doubly uniparental inheritance (Bivalvia: Unionida).</title>
        <authorList>
            <person name="Smith C.H."/>
        </authorList>
    </citation>
    <scope>NUCLEOTIDE SEQUENCE</scope>
    <source>
        <strain evidence="2">CHS0354</strain>
        <tissue evidence="2">Mantle</tissue>
    </source>
</reference>
<reference evidence="2" key="1">
    <citation type="journal article" date="2021" name="Genome Biol. Evol.">
        <title>A High-Quality Reference Genome for a Parasitic Bivalve with Doubly Uniparental Inheritance (Bivalvia: Unionida).</title>
        <authorList>
            <person name="Smith C.H."/>
        </authorList>
    </citation>
    <scope>NUCLEOTIDE SEQUENCE</scope>
    <source>
        <strain evidence="2">CHS0354</strain>
    </source>
</reference>
<evidence type="ECO:0000256" key="1">
    <source>
        <dbReference type="SAM" id="SignalP"/>
    </source>
</evidence>
<evidence type="ECO:0000313" key="2">
    <source>
        <dbReference type="EMBL" id="KAK3608448.1"/>
    </source>
</evidence>
<reference evidence="2" key="3">
    <citation type="submission" date="2023-05" db="EMBL/GenBank/DDBJ databases">
        <authorList>
            <person name="Smith C.H."/>
        </authorList>
    </citation>
    <scope>NUCLEOTIDE SEQUENCE</scope>
    <source>
        <strain evidence="2">CHS0354</strain>
        <tissue evidence="2">Mantle</tissue>
    </source>
</reference>
<comment type="caution">
    <text evidence="2">The sequence shown here is derived from an EMBL/GenBank/DDBJ whole genome shotgun (WGS) entry which is preliminary data.</text>
</comment>
<keyword evidence="3" id="KW-1185">Reference proteome</keyword>
<dbReference type="EMBL" id="JAEAOA010002070">
    <property type="protein sequence ID" value="KAK3608448.1"/>
    <property type="molecule type" value="Genomic_DNA"/>
</dbReference>
<keyword evidence="1" id="KW-0732">Signal</keyword>
<evidence type="ECO:0000313" key="3">
    <source>
        <dbReference type="Proteomes" id="UP001195483"/>
    </source>
</evidence>
<accession>A0AAE0TEI7</accession>
<dbReference type="AlphaFoldDB" id="A0AAE0TEI7"/>
<organism evidence="2 3">
    <name type="scientific">Potamilus streckersoni</name>
    <dbReference type="NCBI Taxonomy" id="2493646"/>
    <lineage>
        <taxon>Eukaryota</taxon>
        <taxon>Metazoa</taxon>
        <taxon>Spiralia</taxon>
        <taxon>Lophotrochozoa</taxon>
        <taxon>Mollusca</taxon>
        <taxon>Bivalvia</taxon>
        <taxon>Autobranchia</taxon>
        <taxon>Heteroconchia</taxon>
        <taxon>Palaeoheterodonta</taxon>
        <taxon>Unionida</taxon>
        <taxon>Unionoidea</taxon>
        <taxon>Unionidae</taxon>
        <taxon>Ambleminae</taxon>
        <taxon>Lampsilini</taxon>
        <taxon>Potamilus</taxon>
    </lineage>
</organism>
<proteinExistence type="predicted"/>
<feature type="chain" id="PRO_5041996152" evidence="1">
    <location>
        <begin position="21"/>
        <end position="161"/>
    </location>
</feature>
<sequence>MVYLWCLWLVGSVVQVGVCGHVLARISHFQDKRRLSVSLYRLSTSILPVAFSSPYSRNCTSLATRGGNHLTRVDRAVELEEVNLKDAALHCTWTKAVNTIIQGGVAIVDYPVEPTSRQALDFDPFIWVLAVYVDDTASMLSGLVTRSQLEANVDPRVHVDE</sequence>
<dbReference type="Proteomes" id="UP001195483">
    <property type="component" value="Unassembled WGS sequence"/>
</dbReference>